<proteinExistence type="predicted"/>
<keyword evidence="1" id="KW-1133">Transmembrane helix</keyword>
<feature type="transmembrane region" description="Helical" evidence="1">
    <location>
        <begin position="107"/>
        <end position="125"/>
    </location>
</feature>
<dbReference type="EMBL" id="LT906446">
    <property type="protein sequence ID" value="SNU96766.1"/>
    <property type="molecule type" value="Genomic_DNA"/>
</dbReference>
<keyword evidence="1" id="KW-0812">Transmembrane</keyword>
<protein>
    <submittedName>
        <fullName evidence="2">Predicted membrane protein</fullName>
    </submittedName>
</protein>
<dbReference type="InterPro" id="IPR019284">
    <property type="entry name" value="RP532"/>
</dbReference>
<dbReference type="eggNOG" id="COG5346">
    <property type="taxonomic scope" value="Bacteria"/>
</dbReference>
<dbReference type="AlphaFoldDB" id="A0A239TGL0"/>
<evidence type="ECO:0000313" key="2">
    <source>
        <dbReference type="EMBL" id="SNU96766.1"/>
    </source>
</evidence>
<reference evidence="2 3" key="1">
    <citation type="submission" date="2017-06" db="EMBL/GenBank/DDBJ databases">
        <authorList>
            <consortium name="Pathogen Informatics"/>
        </authorList>
    </citation>
    <scope>NUCLEOTIDE SEQUENCE [LARGE SCALE GENOMIC DNA]</scope>
    <source>
        <strain evidence="2 3">NCTC10570</strain>
    </source>
</reference>
<keyword evidence="1" id="KW-0472">Membrane</keyword>
<dbReference type="Pfam" id="PF10097">
    <property type="entry name" value="DUF2335"/>
    <property type="match status" value="1"/>
</dbReference>
<evidence type="ECO:0000256" key="1">
    <source>
        <dbReference type="SAM" id="Phobius"/>
    </source>
</evidence>
<name>A0A239TGL0_9FIRM</name>
<organism evidence="2 3">
    <name type="scientific">Megamonas hypermegale</name>
    <dbReference type="NCBI Taxonomy" id="158847"/>
    <lineage>
        <taxon>Bacteria</taxon>
        <taxon>Bacillati</taxon>
        <taxon>Bacillota</taxon>
        <taxon>Negativicutes</taxon>
        <taxon>Selenomonadales</taxon>
        <taxon>Selenomonadaceae</taxon>
        <taxon>Megamonas</taxon>
    </lineage>
</organism>
<dbReference type="RefSeq" id="WP_051177582.1">
    <property type="nucleotide sequence ID" value="NZ_LT906446.1"/>
</dbReference>
<dbReference type="GeneID" id="78506670"/>
<evidence type="ECO:0000313" key="3">
    <source>
        <dbReference type="Proteomes" id="UP000215383"/>
    </source>
</evidence>
<sequence length="140" mass="16150">MAKKNIPNSNHTQVELQQKNTELHAGIYQGPLPLPSIMEGYKNIDPSFPERIMKEFEKNSEHYRKGEEQAQKYAIERDIRGQWMAFILTLCLMAIIFFALYLGNMTFAGVGGLVFIVWIIRTFNVRVGKPTTNSKNQRNK</sequence>
<feature type="transmembrane region" description="Helical" evidence="1">
    <location>
        <begin position="83"/>
        <end position="101"/>
    </location>
</feature>
<dbReference type="Proteomes" id="UP000215383">
    <property type="component" value="Chromosome 1"/>
</dbReference>
<accession>A0A239TGL0</accession>
<keyword evidence="3" id="KW-1185">Reference proteome</keyword>
<gene>
    <name evidence="2" type="ORF">SAMEA4364220_00642</name>
</gene>